<dbReference type="CDD" id="cd22343">
    <property type="entry name" value="PDDEXK_lambda_exonuclease-like"/>
    <property type="match status" value="1"/>
</dbReference>
<name>A0A6C0J160_9ZZZZ</name>
<dbReference type="Gene3D" id="3.90.320.10">
    <property type="match status" value="1"/>
</dbReference>
<reference evidence="2" key="1">
    <citation type="journal article" date="2020" name="Nature">
        <title>Giant virus diversity and host interactions through global metagenomics.</title>
        <authorList>
            <person name="Schulz F."/>
            <person name="Roux S."/>
            <person name="Paez-Espino D."/>
            <person name="Jungbluth S."/>
            <person name="Walsh D.A."/>
            <person name="Denef V.J."/>
            <person name="McMahon K.D."/>
            <person name="Konstantinidis K.T."/>
            <person name="Eloe-Fadrosh E.A."/>
            <person name="Kyrpides N.C."/>
            <person name="Woyke T."/>
        </authorList>
    </citation>
    <scope>NUCLEOTIDE SEQUENCE</scope>
    <source>
        <strain evidence="2">GVMAG-M-3300025652-16</strain>
    </source>
</reference>
<dbReference type="InterPro" id="IPR051703">
    <property type="entry name" value="NF-kappa-B_Signaling_Reg"/>
</dbReference>
<dbReference type="PANTHER" id="PTHR46609:SF6">
    <property type="entry name" value="EXONUCLEASE, PHAGE-TYPE_RECB, C-TERMINAL DOMAIN-CONTAINING PROTEIN-RELATED"/>
    <property type="match status" value="1"/>
</dbReference>
<evidence type="ECO:0000259" key="1">
    <source>
        <dbReference type="Pfam" id="PF09588"/>
    </source>
</evidence>
<feature type="domain" description="YqaJ viral recombinase" evidence="1">
    <location>
        <begin position="20"/>
        <end position="145"/>
    </location>
</feature>
<dbReference type="EMBL" id="MN740292">
    <property type="protein sequence ID" value="QHT98395.1"/>
    <property type="molecule type" value="Genomic_DNA"/>
</dbReference>
<dbReference type="NCBIfam" id="TIGR03033">
    <property type="entry name" value="phage_rel_nuc"/>
    <property type="match status" value="1"/>
</dbReference>
<organism evidence="2">
    <name type="scientific">viral metagenome</name>
    <dbReference type="NCBI Taxonomy" id="1070528"/>
    <lineage>
        <taxon>unclassified sequences</taxon>
        <taxon>metagenomes</taxon>
        <taxon>organismal metagenomes</taxon>
    </lineage>
</organism>
<dbReference type="InterPro" id="IPR019080">
    <property type="entry name" value="YqaJ_viral_recombinase"/>
</dbReference>
<dbReference type="InterPro" id="IPR011604">
    <property type="entry name" value="PDDEXK-like_dom_sf"/>
</dbReference>
<dbReference type="InterPro" id="IPR017482">
    <property type="entry name" value="Lambda-type_endonuclease"/>
</dbReference>
<dbReference type="InterPro" id="IPR011335">
    <property type="entry name" value="Restrct_endonuc-II-like"/>
</dbReference>
<dbReference type="Pfam" id="PF09588">
    <property type="entry name" value="YqaJ"/>
    <property type="match status" value="1"/>
</dbReference>
<proteinExistence type="predicted"/>
<dbReference type="AlphaFoldDB" id="A0A6C0J160"/>
<accession>A0A6C0J160</accession>
<dbReference type="SUPFAM" id="SSF52980">
    <property type="entry name" value="Restriction endonuclease-like"/>
    <property type="match status" value="1"/>
</dbReference>
<evidence type="ECO:0000313" key="2">
    <source>
        <dbReference type="EMBL" id="QHT98395.1"/>
    </source>
</evidence>
<sequence length="238" mass="27268">MHPNVKAALDREYAAQKSEEWLALRGKMLTASDAATAIGVNKYETPEGLLLKKCGLGEKFTGNAATRHGEKYEDEARILYEERHGEVVHELGLCPHPVEDWLGGSPDGVTESGKLVEIKCPPQRAIIPGEVPIHYMPQLQLCMEILDLESADFIQYKPAETNWPKPEEFDVVNVPRDREWWKTYLPVMREFWDKVLYFREHIDELPPPKLKKTRKKKEPAPVVCEIEALPGEDFYDDD</sequence>
<protein>
    <recommendedName>
        <fullName evidence="1">YqaJ viral recombinase domain-containing protein</fullName>
    </recommendedName>
</protein>
<dbReference type="PANTHER" id="PTHR46609">
    <property type="entry name" value="EXONUCLEASE, PHAGE-TYPE/RECB, C-TERMINAL DOMAIN-CONTAINING PROTEIN"/>
    <property type="match status" value="1"/>
</dbReference>